<dbReference type="Proteomes" id="UP000290560">
    <property type="component" value="Unassembled WGS sequence"/>
</dbReference>
<keyword evidence="2" id="KW-1133">Transmembrane helix</keyword>
<sequence length="297" mass="31864">MRLWQREEDEEGAAGGDRPWGGGVGGSSDSREEWQATVNQWGATGGSKDVATVAGVRRLLLRAGRRLMRRGRRGERRKIAVADGGEEATAGGRGEDSDGRREEAAGALAFGAAAAAGAGDSSREERNRGGRRRKRLRQQAVLMPILIQLIGVCYASLGVSGVATCVRNRPAFATAVLVLANEKVWDVRNLSKSVAVLRGNLGAIRSIRFTSDGQFMAMAEPADFVHIFDVGSGYNKQQELDFFGEISGISFSPDTEALFYVGLLYACASSVYGPSGRGNRVRKDLTRCSPFLETGCL</sequence>
<feature type="compositionally biased region" description="Basic and acidic residues" evidence="1">
    <location>
        <begin position="93"/>
        <end position="104"/>
    </location>
</feature>
<evidence type="ECO:0008006" key="4">
    <source>
        <dbReference type="Google" id="ProtNLM"/>
    </source>
</evidence>
<organism evidence="3">
    <name type="scientific">Ensete ventricosum</name>
    <name type="common">Abyssinian banana</name>
    <name type="synonym">Musa ensete</name>
    <dbReference type="NCBI Taxonomy" id="4639"/>
    <lineage>
        <taxon>Eukaryota</taxon>
        <taxon>Viridiplantae</taxon>
        <taxon>Streptophyta</taxon>
        <taxon>Embryophyta</taxon>
        <taxon>Tracheophyta</taxon>
        <taxon>Spermatophyta</taxon>
        <taxon>Magnoliopsida</taxon>
        <taxon>Liliopsida</taxon>
        <taxon>Zingiberales</taxon>
        <taxon>Musaceae</taxon>
        <taxon>Ensete</taxon>
    </lineage>
</organism>
<keyword evidence="2" id="KW-0472">Membrane</keyword>
<dbReference type="Gene3D" id="2.130.10.10">
    <property type="entry name" value="YVTN repeat-like/Quinoprotein amine dehydrogenase"/>
    <property type="match status" value="1"/>
</dbReference>
<feature type="region of interest" description="Disordered" evidence="1">
    <location>
        <begin position="72"/>
        <end position="133"/>
    </location>
</feature>
<feature type="compositionally biased region" description="Low complexity" evidence="1">
    <location>
        <begin position="81"/>
        <end position="90"/>
    </location>
</feature>
<feature type="compositionally biased region" description="Low complexity" evidence="1">
    <location>
        <begin position="105"/>
        <end position="119"/>
    </location>
</feature>
<dbReference type="InterPro" id="IPR036322">
    <property type="entry name" value="WD40_repeat_dom_sf"/>
</dbReference>
<dbReference type="AlphaFoldDB" id="A0A445MJL3"/>
<keyword evidence="2" id="KW-0812">Transmembrane</keyword>
<reference evidence="3" key="1">
    <citation type="journal article" date="2018" name="Data Brief">
        <title>Genome sequence data from 17 accessions of Ensete ventricosum, a staple food crop for millions in Ethiopia.</title>
        <authorList>
            <person name="Yemataw Z."/>
            <person name="Muzemil S."/>
            <person name="Ambachew D."/>
            <person name="Tripathi L."/>
            <person name="Tesfaye K."/>
            <person name="Chala A."/>
            <person name="Farbos A."/>
            <person name="O'Neill P."/>
            <person name="Moore K."/>
            <person name="Grant M."/>
            <person name="Studholme D.J."/>
        </authorList>
    </citation>
    <scope>NUCLEOTIDE SEQUENCE [LARGE SCALE GENOMIC DNA]</scope>
    <source>
        <tissue evidence="3">Leaf</tissue>
    </source>
</reference>
<name>A0A445MJL3_ENSVE</name>
<feature type="transmembrane region" description="Helical" evidence="2">
    <location>
        <begin position="141"/>
        <end position="163"/>
    </location>
</feature>
<dbReference type="InterPro" id="IPR015943">
    <property type="entry name" value="WD40/YVTN_repeat-like_dom_sf"/>
</dbReference>
<feature type="region of interest" description="Disordered" evidence="1">
    <location>
        <begin position="1"/>
        <end position="33"/>
    </location>
</feature>
<proteinExistence type="predicted"/>
<evidence type="ECO:0000256" key="2">
    <source>
        <dbReference type="SAM" id="Phobius"/>
    </source>
</evidence>
<dbReference type="PANTHER" id="PTHR43991">
    <property type="entry name" value="WD REPEAT PROTEIN (AFU_ORTHOLOGUE AFUA_8G05640)-RELATED"/>
    <property type="match status" value="1"/>
</dbReference>
<gene>
    <name evidence="3" type="ORF">BHM03_00037315</name>
</gene>
<dbReference type="SUPFAM" id="SSF50978">
    <property type="entry name" value="WD40 repeat-like"/>
    <property type="match status" value="1"/>
</dbReference>
<dbReference type="EMBL" id="KV876259">
    <property type="protein sequence ID" value="RZR74474.1"/>
    <property type="molecule type" value="Genomic_DNA"/>
</dbReference>
<accession>A0A445MJL3</accession>
<protein>
    <recommendedName>
        <fullName evidence="4">DUF2415 domain-containing protein</fullName>
    </recommendedName>
</protein>
<feature type="compositionally biased region" description="Gly residues" evidence="1">
    <location>
        <begin position="13"/>
        <end position="26"/>
    </location>
</feature>
<evidence type="ECO:0000256" key="1">
    <source>
        <dbReference type="SAM" id="MobiDB-lite"/>
    </source>
</evidence>
<dbReference type="PANTHER" id="PTHR43991:SF38">
    <property type="entry name" value="OS02G0721600 PROTEIN"/>
    <property type="match status" value="1"/>
</dbReference>
<evidence type="ECO:0000313" key="3">
    <source>
        <dbReference type="EMBL" id="RZR74474.1"/>
    </source>
</evidence>